<evidence type="ECO:0000256" key="7">
    <source>
        <dbReference type="ARBA" id="ARBA00023237"/>
    </source>
</evidence>
<dbReference type="GO" id="GO:0009279">
    <property type="term" value="C:cell outer membrane"/>
    <property type="evidence" value="ECO:0007669"/>
    <property type="project" value="UniProtKB-SubCell"/>
</dbReference>
<protein>
    <submittedName>
        <fullName evidence="8">Transporter</fullName>
    </submittedName>
</protein>
<dbReference type="PANTHER" id="PTHR30026">
    <property type="entry name" value="OUTER MEMBRANE PROTEIN TOLC"/>
    <property type="match status" value="1"/>
</dbReference>
<comment type="similarity">
    <text evidence="2">Belongs to the outer membrane factor (OMF) (TC 1.B.17) family.</text>
</comment>
<dbReference type="Proteomes" id="UP000286715">
    <property type="component" value="Unassembled WGS sequence"/>
</dbReference>
<dbReference type="InterPro" id="IPR051906">
    <property type="entry name" value="TolC-like"/>
</dbReference>
<dbReference type="PANTHER" id="PTHR30026:SF20">
    <property type="entry name" value="OUTER MEMBRANE PROTEIN TOLC"/>
    <property type="match status" value="1"/>
</dbReference>
<dbReference type="EMBL" id="BHZE01000012">
    <property type="protein sequence ID" value="GCD77901.1"/>
    <property type="molecule type" value="Genomic_DNA"/>
</dbReference>
<dbReference type="AlphaFoldDB" id="A0A401XLM9"/>
<dbReference type="GO" id="GO:0015288">
    <property type="term" value="F:porin activity"/>
    <property type="evidence" value="ECO:0007669"/>
    <property type="project" value="TreeGrafter"/>
</dbReference>
<sequence>MKIPNTFSIYWLGLLTLSYPLAAQKTFSLKQAREYAVEHAYSVKDKQLELEKARKTITETAAIGLPQIKAEARHQYNSQIPQTPLPAILLPNPPEGVDFVLVQFGVPHQSSYGIQASQLIFDGSYIIALMATRVFKEIARNDVQVSKVDIIDNVTKSYGAVVMTKELIRILEENLSVLRKIYNDNRKLYEEGFIEEQDVDQLDILVNTVSNQLDNTRRQYDIALMLLKLQMGIPIEESIALTDGIEIFESIDDEAFQLLSKPFDLMQDYQYKGILLQEQAAGLQLKRYKMSYLPSLAAFASHQQNSFGQTFKMFDFNQYWVPVTIVGASLSWNIFTGLDRYAKTSKARLDLLRVQNAKKQIEDGKMVEYNRARSDFEFALNNLRVRRKNLGTAARVREKTLIKYREGLAGSFDLTQAENQLIEAQSQYVQAMLQLVNAHSSLNKLLGNYNN</sequence>
<accession>A0A401XLM9</accession>
<comment type="caution">
    <text evidence="8">The sequence shown here is derived from an EMBL/GenBank/DDBJ whole genome shotgun (WGS) entry which is preliminary data.</text>
</comment>
<proteinExistence type="inferred from homology"/>
<comment type="subcellular location">
    <subcellularLocation>
        <location evidence="1">Cell outer membrane</location>
    </subcellularLocation>
</comment>
<dbReference type="SUPFAM" id="SSF56954">
    <property type="entry name" value="Outer membrane efflux proteins (OEP)"/>
    <property type="match status" value="1"/>
</dbReference>
<keyword evidence="9" id="KW-1185">Reference proteome</keyword>
<keyword evidence="6" id="KW-0472">Membrane</keyword>
<dbReference type="OrthoDB" id="367883at2"/>
<evidence type="ECO:0000256" key="2">
    <source>
        <dbReference type="ARBA" id="ARBA00007613"/>
    </source>
</evidence>
<keyword evidence="3" id="KW-0813">Transport</keyword>
<evidence type="ECO:0000256" key="1">
    <source>
        <dbReference type="ARBA" id="ARBA00004442"/>
    </source>
</evidence>
<keyword evidence="7" id="KW-0998">Cell outer membrane</keyword>
<dbReference type="Pfam" id="PF02321">
    <property type="entry name" value="OEP"/>
    <property type="match status" value="2"/>
</dbReference>
<evidence type="ECO:0000256" key="6">
    <source>
        <dbReference type="ARBA" id="ARBA00023136"/>
    </source>
</evidence>
<organism evidence="8 9">
    <name type="scientific">Thermaurantimonas aggregans</name>
    <dbReference type="NCBI Taxonomy" id="2173829"/>
    <lineage>
        <taxon>Bacteria</taxon>
        <taxon>Pseudomonadati</taxon>
        <taxon>Bacteroidota</taxon>
        <taxon>Flavobacteriia</taxon>
        <taxon>Flavobacteriales</taxon>
        <taxon>Schleiferiaceae</taxon>
        <taxon>Thermaurantimonas</taxon>
    </lineage>
</organism>
<evidence type="ECO:0000256" key="4">
    <source>
        <dbReference type="ARBA" id="ARBA00022452"/>
    </source>
</evidence>
<keyword evidence="5" id="KW-0812">Transmembrane</keyword>
<evidence type="ECO:0000256" key="3">
    <source>
        <dbReference type="ARBA" id="ARBA00022448"/>
    </source>
</evidence>
<dbReference type="InterPro" id="IPR003423">
    <property type="entry name" value="OMP_efflux"/>
</dbReference>
<name>A0A401XLM9_9FLAO</name>
<keyword evidence="4" id="KW-1134">Transmembrane beta strand</keyword>
<evidence type="ECO:0000313" key="8">
    <source>
        <dbReference type="EMBL" id="GCD77901.1"/>
    </source>
</evidence>
<evidence type="ECO:0000256" key="5">
    <source>
        <dbReference type="ARBA" id="ARBA00022692"/>
    </source>
</evidence>
<gene>
    <name evidence="8" type="ORF">JCM31826_13830</name>
</gene>
<reference evidence="8 9" key="1">
    <citation type="submission" date="2018-11" db="EMBL/GenBank/DDBJ databases">
        <title>Schleiferia aggregans sp. nov., a moderately thermophilic heterotrophic bacterium isolated from microbial mats at a terrestrial hot spring.</title>
        <authorList>
            <person name="Iino T."/>
            <person name="Ohkuma M."/>
            <person name="Haruta S."/>
        </authorList>
    </citation>
    <scope>NUCLEOTIDE SEQUENCE [LARGE SCALE GENOMIC DNA]</scope>
    <source>
        <strain evidence="8 9">LA</strain>
    </source>
</reference>
<dbReference type="GO" id="GO:0015562">
    <property type="term" value="F:efflux transmembrane transporter activity"/>
    <property type="evidence" value="ECO:0007669"/>
    <property type="project" value="InterPro"/>
</dbReference>
<dbReference type="RefSeq" id="WP_124397963.1">
    <property type="nucleotide sequence ID" value="NZ_BHZE01000012.1"/>
</dbReference>
<dbReference type="GO" id="GO:1990281">
    <property type="term" value="C:efflux pump complex"/>
    <property type="evidence" value="ECO:0007669"/>
    <property type="project" value="TreeGrafter"/>
</dbReference>
<dbReference type="Gene3D" id="1.20.1600.10">
    <property type="entry name" value="Outer membrane efflux proteins (OEP)"/>
    <property type="match status" value="1"/>
</dbReference>
<evidence type="ECO:0000313" key="9">
    <source>
        <dbReference type="Proteomes" id="UP000286715"/>
    </source>
</evidence>